<dbReference type="PANTHER" id="PTHR47791:SF2">
    <property type="entry name" value="ENDO MANNANASE, GH76 FAMILY (EUROFUNG)"/>
    <property type="match status" value="1"/>
</dbReference>
<feature type="compositionally biased region" description="Basic and acidic residues" evidence="1">
    <location>
        <begin position="603"/>
        <end position="615"/>
    </location>
</feature>
<sequence length="706" mass="77804">MRQPGFTFSWPWLFLVVLLSLSCTSSPAVAAAASISPVDGGGNGLDSLRQPQQQLLQQQEVFAAESRPVISGLLEDKGTAATLASSSSSSSSSLAPECPASNSATALRSLQDAVDVMQREHFALWVGTWPAAIEWTAAVTNAHLVVAMECMSRATVGESSTRSPEAKDVEVENRECDSENHSGDDHVARVDTENVTASDGVPVGDDICNRDSTKPPSYHLPSAMEADNDFLSDGLNHNGGPHSTRHSPLEDQINTYYAHTTAYYFGEDTFEVRNNAFDDMLWLVLGWLQTSAFTREHTARHQQLRSASEEISHPARWHGQQFLAAYAHRARIFYDLASRGWDTRFCGAGGMLWDAKKEPFKNAVTNHLWIAASVAMFLGFPGDAIEGPYSHRHRRWRGSDGEGERGGYGGRRSGEGMRGEEEVDRTRFLTNAIHGYEWLSNSGMRSPRTGLYIDGFHVSAWKRNHSVTTGECDIPDPTLYTYNQAILLSAQRDLHRATGNTTYLSDGHALVRAVIAATGWNLADQRPHPPRENPTSSPPPPPPATLLGNRGILEESCDRAGKCNQDAQAFKGVFFSHLRHFCSSSSFDDDDNESDDDEGYDSSQHRQDDYNKDEGTPLLLHHRRRCTEYTPWVRHNARAALRSRDAEGRFGGWWGAADDDDETAEGSIGKNPRGGKDPNDRGRGRTLETQGAGVALLAAWWEFEGL</sequence>
<reference evidence="4" key="3">
    <citation type="submission" date="2025-08" db="UniProtKB">
        <authorList>
            <consortium name="RefSeq"/>
        </authorList>
    </citation>
    <scope>IDENTIFICATION</scope>
    <source>
        <strain evidence="4">CBS 342.82</strain>
    </source>
</reference>
<feature type="compositionally biased region" description="Basic and acidic residues" evidence="1">
    <location>
        <begin position="164"/>
        <end position="185"/>
    </location>
</feature>
<dbReference type="PROSITE" id="PS51257">
    <property type="entry name" value="PROKAR_LIPOPROTEIN"/>
    <property type="match status" value="1"/>
</dbReference>
<dbReference type="InterPro" id="IPR053169">
    <property type="entry name" value="MUG_Protein"/>
</dbReference>
<dbReference type="Gene3D" id="1.50.10.20">
    <property type="match status" value="2"/>
</dbReference>
<dbReference type="RefSeq" id="XP_033455246.1">
    <property type="nucleotide sequence ID" value="XM_033608112.1"/>
</dbReference>
<dbReference type="GO" id="GO:0005975">
    <property type="term" value="P:carbohydrate metabolic process"/>
    <property type="evidence" value="ECO:0007669"/>
    <property type="project" value="InterPro"/>
</dbReference>
<dbReference type="OrthoDB" id="4104179at2759"/>
<evidence type="ECO:0000256" key="2">
    <source>
        <dbReference type="SAM" id="SignalP"/>
    </source>
</evidence>
<accession>A0A6J3LQU5</accession>
<feature type="region of interest" description="Disordered" evidence="1">
    <location>
        <begin position="395"/>
        <end position="421"/>
    </location>
</feature>
<dbReference type="SUPFAM" id="SSF48208">
    <property type="entry name" value="Six-hairpin glycosidases"/>
    <property type="match status" value="1"/>
</dbReference>
<dbReference type="GeneID" id="54365911"/>
<dbReference type="InterPro" id="IPR005198">
    <property type="entry name" value="Glyco_hydro_76"/>
</dbReference>
<feature type="region of interest" description="Disordered" evidence="1">
    <location>
        <begin position="586"/>
        <end position="617"/>
    </location>
</feature>
<keyword evidence="4" id="KW-0378">Hydrolase</keyword>
<evidence type="ECO:0000313" key="3">
    <source>
        <dbReference type="Proteomes" id="UP000504637"/>
    </source>
</evidence>
<gene>
    <name evidence="4" type="ORF">K489DRAFT_413990</name>
</gene>
<feature type="signal peptide" evidence="2">
    <location>
        <begin position="1"/>
        <end position="30"/>
    </location>
</feature>
<proteinExistence type="predicted"/>
<reference evidence="4" key="2">
    <citation type="submission" date="2020-04" db="EMBL/GenBank/DDBJ databases">
        <authorList>
            <consortium name="NCBI Genome Project"/>
        </authorList>
    </citation>
    <scope>NUCLEOTIDE SEQUENCE</scope>
    <source>
        <strain evidence="4">CBS 342.82</strain>
    </source>
</reference>
<keyword evidence="3" id="KW-1185">Reference proteome</keyword>
<dbReference type="Proteomes" id="UP000504637">
    <property type="component" value="Unplaced"/>
</dbReference>
<name>A0A6J3LQU5_9PEZI</name>
<reference evidence="4" key="1">
    <citation type="submission" date="2020-01" db="EMBL/GenBank/DDBJ databases">
        <authorList>
            <consortium name="DOE Joint Genome Institute"/>
            <person name="Haridas S."/>
            <person name="Albert R."/>
            <person name="Binder M."/>
            <person name="Bloem J."/>
            <person name="Labutti K."/>
            <person name="Salamov A."/>
            <person name="Andreopoulos B."/>
            <person name="Baker S.E."/>
            <person name="Barry K."/>
            <person name="Bills G."/>
            <person name="Bluhm B.H."/>
            <person name="Cannon C."/>
            <person name="Castanera R."/>
            <person name="Culley D.E."/>
            <person name="Daum C."/>
            <person name="Ezra D."/>
            <person name="Gonzalez J.B."/>
            <person name="Henrissat B."/>
            <person name="Kuo A."/>
            <person name="Liang C."/>
            <person name="Lipzen A."/>
            <person name="Lutzoni F."/>
            <person name="Magnuson J."/>
            <person name="Mondo S."/>
            <person name="Nolan M."/>
            <person name="Ohm R."/>
            <person name="Pangilinan J."/>
            <person name="Park H.-J."/>
            <person name="Ramirez L."/>
            <person name="Alfaro M."/>
            <person name="Sun H."/>
            <person name="Tritt A."/>
            <person name="Yoshinaga Y."/>
            <person name="Zwiers L.-H."/>
            <person name="Turgeon B.G."/>
            <person name="Goodwin S.B."/>
            <person name="Spatafora J.W."/>
            <person name="Crous P.W."/>
            <person name="Grigoriev I.V."/>
        </authorList>
    </citation>
    <scope>NUCLEOTIDE SEQUENCE</scope>
    <source>
        <strain evidence="4">CBS 342.82</strain>
    </source>
</reference>
<dbReference type="Pfam" id="PF03663">
    <property type="entry name" value="Glyco_hydro_76"/>
    <property type="match status" value="1"/>
</dbReference>
<keyword evidence="2" id="KW-0732">Signal</keyword>
<feature type="region of interest" description="Disordered" evidence="1">
    <location>
        <begin position="523"/>
        <end position="549"/>
    </location>
</feature>
<feature type="compositionally biased region" description="Acidic residues" evidence="1">
    <location>
        <begin position="587"/>
        <end position="600"/>
    </location>
</feature>
<feature type="region of interest" description="Disordered" evidence="1">
    <location>
        <begin position="157"/>
        <end position="185"/>
    </location>
</feature>
<dbReference type="GO" id="GO:0016787">
    <property type="term" value="F:hydrolase activity"/>
    <property type="evidence" value="ECO:0007669"/>
    <property type="project" value="UniProtKB-KW"/>
</dbReference>
<feature type="chain" id="PRO_5026821068" evidence="2">
    <location>
        <begin position="31"/>
        <end position="706"/>
    </location>
</feature>
<dbReference type="InterPro" id="IPR008928">
    <property type="entry name" value="6-hairpin_glycosidase_sf"/>
</dbReference>
<feature type="compositionally biased region" description="Basic and acidic residues" evidence="1">
    <location>
        <begin position="674"/>
        <end position="686"/>
    </location>
</feature>
<dbReference type="PANTHER" id="PTHR47791">
    <property type="entry name" value="MEIOTICALLY UP-REGULATED GENE 191 PROTEIN"/>
    <property type="match status" value="1"/>
</dbReference>
<dbReference type="AlphaFoldDB" id="A0A6J3LQU5"/>
<evidence type="ECO:0000256" key="1">
    <source>
        <dbReference type="SAM" id="MobiDB-lite"/>
    </source>
</evidence>
<feature type="region of interest" description="Disordered" evidence="1">
    <location>
        <begin position="653"/>
        <end position="686"/>
    </location>
</feature>
<protein>
    <submittedName>
        <fullName evidence="4">Glycoside hydrolase family 76 protein</fullName>
    </submittedName>
</protein>
<evidence type="ECO:0000313" key="4">
    <source>
        <dbReference type="RefSeq" id="XP_033455246.1"/>
    </source>
</evidence>
<organism evidence="4">
    <name type="scientific">Dissoconium aciculare CBS 342.82</name>
    <dbReference type="NCBI Taxonomy" id="1314786"/>
    <lineage>
        <taxon>Eukaryota</taxon>
        <taxon>Fungi</taxon>
        <taxon>Dikarya</taxon>
        <taxon>Ascomycota</taxon>
        <taxon>Pezizomycotina</taxon>
        <taxon>Dothideomycetes</taxon>
        <taxon>Dothideomycetidae</taxon>
        <taxon>Mycosphaerellales</taxon>
        <taxon>Dissoconiaceae</taxon>
        <taxon>Dissoconium</taxon>
    </lineage>
</organism>
<feature type="compositionally biased region" description="Basic and acidic residues" evidence="1">
    <location>
        <begin position="412"/>
        <end position="421"/>
    </location>
</feature>